<protein>
    <submittedName>
        <fullName evidence="1">Uncharacterized protein</fullName>
    </submittedName>
</protein>
<proteinExistence type="predicted"/>
<keyword evidence="2" id="KW-1185">Reference proteome</keyword>
<sequence>MKVIVGKRVYQMSKNKAMNLLRIASEQVPRGIYALEKDKIIEMRNDRCSSVTQVKNLKRQFKKAGFKVYANGVD</sequence>
<dbReference type="EMBL" id="JACOOZ010000008">
    <property type="protein sequence ID" value="MBC5668514.1"/>
    <property type="molecule type" value="Genomic_DNA"/>
</dbReference>
<accession>A0ABR7F4H5</accession>
<comment type="caution">
    <text evidence="1">The sequence shown here is derived from an EMBL/GenBank/DDBJ whole genome shotgun (WGS) entry which is preliminary data.</text>
</comment>
<reference evidence="1 2" key="1">
    <citation type="submission" date="2020-08" db="EMBL/GenBank/DDBJ databases">
        <title>Genome public.</title>
        <authorList>
            <person name="Liu C."/>
            <person name="Sun Q."/>
        </authorList>
    </citation>
    <scope>NUCLEOTIDE SEQUENCE [LARGE SCALE GENOMIC DNA]</scope>
    <source>
        <strain evidence="1 2">BX4</strain>
    </source>
</reference>
<dbReference type="Proteomes" id="UP000597877">
    <property type="component" value="Unassembled WGS sequence"/>
</dbReference>
<name>A0ABR7F4H5_9FIRM</name>
<evidence type="ECO:0000313" key="2">
    <source>
        <dbReference type="Proteomes" id="UP000597877"/>
    </source>
</evidence>
<evidence type="ECO:0000313" key="1">
    <source>
        <dbReference type="EMBL" id="MBC5668514.1"/>
    </source>
</evidence>
<organism evidence="1 2">
    <name type="scientific">Eubacterium segne</name>
    <dbReference type="NCBI Taxonomy" id="2763045"/>
    <lineage>
        <taxon>Bacteria</taxon>
        <taxon>Bacillati</taxon>
        <taxon>Bacillota</taxon>
        <taxon>Clostridia</taxon>
        <taxon>Eubacteriales</taxon>
        <taxon>Eubacteriaceae</taxon>
        <taxon>Eubacterium</taxon>
    </lineage>
</organism>
<gene>
    <name evidence="1" type="ORF">H8S00_11080</name>
</gene>